<evidence type="ECO:0008006" key="3">
    <source>
        <dbReference type="Google" id="ProtNLM"/>
    </source>
</evidence>
<name>A0ABR2ZFC9_9AGAR</name>
<accession>A0ABR2ZFC9</accession>
<comment type="caution">
    <text evidence="1">The sequence shown here is derived from an EMBL/GenBank/DDBJ whole genome shotgun (WGS) entry which is preliminary data.</text>
</comment>
<gene>
    <name evidence="1" type="ORF">AAF712_013621</name>
</gene>
<reference evidence="1 2" key="1">
    <citation type="submission" date="2024-05" db="EMBL/GenBank/DDBJ databases">
        <title>A draft genome resource for the thread blight pathogen Marasmius tenuissimus strain MS-2.</title>
        <authorList>
            <person name="Yulfo-Soto G.E."/>
            <person name="Baruah I.K."/>
            <person name="Amoako-Attah I."/>
            <person name="Bukari Y."/>
            <person name="Meinhardt L.W."/>
            <person name="Bailey B.A."/>
            <person name="Cohen S.P."/>
        </authorList>
    </citation>
    <scope>NUCLEOTIDE SEQUENCE [LARGE SCALE GENOMIC DNA]</scope>
    <source>
        <strain evidence="1 2">MS-2</strain>
    </source>
</reference>
<sequence length="668" mass="77126">MDTHEDSDPSVPPNENWWLLSCLPYCPSQEDILREYKYFFGGPALPFSEVEDEEEAEPFYLDDSDFGKVPTIIRNRDPQASFNIRLSSNLPYVSEEDDDTEIYNCPEIRDRDEAKSAHGSEWARLLFGAPKCDDCGEQRVSIAPDAALRKRLCNPCLCARDEGMPIQAIEQMSLVNDMILKTLDQCVPPNADYTDPDHYVQADFDAVLEECVRLQVNVDIGIDGAESAMEEYKTTRRAYVATQLAHVRECNAWIIELHQHFRAEVEKLFDNQLKKIGKRLRREGFADVDITEAEWELRIVLDGEFHSRYTDFNEAIVRYTSLTRRNWQTIREPYRAIVQTHADRRRKQERETLVLNLISEHRKTTTPIAARIWPPNEALLAMAPFDGIVNLEPAYEAKDPSVLEEALNKGKSLIPSFVDRWISEIKEHAMNELLKPVQKNRVQSADVDPLELAINVFKCKGCGRGKCLTGWEKVALHMHHHPDGEVSNKIEWNYDGFRAVCVLLRELGLDRFKTTAREMDERDDRFVCVSCPNVSRREARNWREAVAHRVAHPKEKNTWKVKATGRVITATSTFTLNERVSRADVARHVVDEHKIRPPREEIDYFLFPKADESPLRRKLFSVQDEALFLCLNKCGNQRLMNEGGIKCINGININFRNRFLIETMFLED</sequence>
<keyword evidence="2" id="KW-1185">Reference proteome</keyword>
<evidence type="ECO:0000313" key="1">
    <source>
        <dbReference type="EMBL" id="KAL0059656.1"/>
    </source>
</evidence>
<dbReference type="EMBL" id="JBBXMP010000214">
    <property type="protein sequence ID" value="KAL0059656.1"/>
    <property type="molecule type" value="Genomic_DNA"/>
</dbReference>
<dbReference type="Proteomes" id="UP001437256">
    <property type="component" value="Unassembled WGS sequence"/>
</dbReference>
<protein>
    <recommendedName>
        <fullName evidence="3">C2H2-type domain-containing protein</fullName>
    </recommendedName>
</protein>
<proteinExistence type="predicted"/>
<evidence type="ECO:0000313" key="2">
    <source>
        <dbReference type="Proteomes" id="UP001437256"/>
    </source>
</evidence>
<organism evidence="1 2">
    <name type="scientific">Marasmius tenuissimus</name>
    <dbReference type="NCBI Taxonomy" id="585030"/>
    <lineage>
        <taxon>Eukaryota</taxon>
        <taxon>Fungi</taxon>
        <taxon>Dikarya</taxon>
        <taxon>Basidiomycota</taxon>
        <taxon>Agaricomycotina</taxon>
        <taxon>Agaricomycetes</taxon>
        <taxon>Agaricomycetidae</taxon>
        <taxon>Agaricales</taxon>
        <taxon>Marasmiineae</taxon>
        <taxon>Marasmiaceae</taxon>
        <taxon>Marasmius</taxon>
    </lineage>
</organism>